<proteinExistence type="predicted"/>
<sequence>FTFWLFEPQTAHFVSSDAFNDANLVLPTFSAKTKEIISEWVGGAGFNGTNYHKVINGQPVWILQESSDKAIGIRTQSYMGDETMEEIVYQDIRMCSEEDPSSSYASEEMNYCSKKVKKRIITAYRVNARSAPTPSAKVISRLKFFEEKL</sequence>
<evidence type="ECO:0000313" key="2">
    <source>
        <dbReference type="Proteomes" id="UP001171945"/>
    </source>
</evidence>
<organism evidence="1 2">
    <name type="scientific">Candidatus Marithioploca araucensis</name>
    <dbReference type="NCBI Taxonomy" id="70273"/>
    <lineage>
        <taxon>Bacteria</taxon>
        <taxon>Pseudomonadati</taxon>
        <taxon>Pseudomonadota</taxon>
        <taxon>Gammaproteobacteria</taxon>
        <taxon>Thiotrichales</taxon>
        <taxon>Thiotrichaceae</taxon>
        <taxon>Candidatus Marithioploca</taxon>
    </lineage>
</organism>
<dbReference type="EMBL" id="JAUCGM010000498">
    <property type="protein sequence ID" value="MDM8563189.1"/>
    <property type="molecule type" value="Genomic_DNA"/>
</dbReference>
<feature type="non-terminal residue" evidence="1">
    <location>
        <position position="1"/>
    </location>
</feature>
<accession>A0ABT7VUD1</accession>
<comment type="caution">
    <text evidence="1">The sequence shown here is derived from an EMBL/GenBank/DDBJ whole genome shotgun (WGS) entry which is preliminary data.</text>
</comment>
<evidence type="ECO:0000313" key="1">
    <source>
        <dbReference type="EMBL" id="MDM8563189.1"/>
    </source>
</evidence>
<dbReference type="NCBIfam" id="NF047539">
    <property type="entry name" value="XAC2610_fam"/>
    <property type="match status" value="1"/>
</dbReference>
<protein>
    <submittedName>
        <fullName evidence="1">Uncharacterized protein</fullName>
    </submittedName>
</protein>
<dbReference type="InterPro" id="IPR058087">
    <property type="entry name" value="XAC2610_dom"/>
</dbReference>
<name>A0ABT7VUD1_9GAMM</name>
<keyword evidence="2" id="KW-1185">Reference proteome</keyword>
<reference evidence="1" key="1">
    <citation type="submission" date="2023-06" db="EMBL/GenBank/DDBJ databases">
        <title>Uncultivated large filamentous bacteria from sulfidic sediments reveal new species and different genomic features in energy metabolism and defense.</title>
        <authorList>
            <person name="Fonseca A."/>
        </authorList>
    </citation>
    <scope>NUCLEOTIDE SEQUENCE</scope>
    <source>
        <strain evidence="1">HSG4</strain>
    </source>
</reference>
<dbReference type="Proteomes" id="UP001171945">
    <property type="component" value="Unassembled WGS sequence"/>
</dbReference>
<gene>
    <name evidence="1" type="ORF">QUF54_07535</name>
</gene>